<name>A0ABN9E9T7_9NEOB</name>
<organism evidence="1 2">
    <name type="scientific">Staurois parvus</name>
    <dbReference type="NCBI Taxonomy" id="386267"/>
    <lineage>
        <taxon>Eukaryota</taxon>
        <taxon>Metazoa</taxon>
        <taxon>Chordata</taxon>
        <taxon>Craniata</taxon>
        <taxon>Vertebrata</taxon>
        <taxon>Euteleostomi</taxon>
        <taxon>Amphibia</taxon>
        <taxon>Batrachia</taxon>
        <taxon>Anura</taxon>
        <taxon>Neobatrachia</taxon>
        <taxon>Ranoidea</taxon>
        <taxon>Ranidae</taxon>
        <taxon>Staurois</taxon>
    </lineage>
</organism>
<protein>
    <submittedName>
        <fullName evidence="1">Uncharacterized protein</fullName>
    </submittedName>
</protein>
<feature type="non-terminal residue" evidence="1">
    <location>
        <position position="1"/>
    </location>
</feature>
<sequence>AIAGSRLSEHEVSTAENWQLSEGGSTPIIRALIMSALMIGAQQCHPPVPPTFVPVNAQQCRQSVPSSAASQCRLSVPPH</sequence>
<accession>A0ABN9E9T7</accession>
<dbReference type="Proteomes" id="UP001162483">
    <property type="component" value="Unassembled WGS sequence"/>
</dbReference>
<comment type="caution">
    <text evidence="1">The sequence shown here is derived from an EMBL/GenBank/DDBJ whole genome shotgun (WGS) entry which is preliminary data.</text>
</comment>
<dbReference type="EMBL" id="CATNWA010015217">
    <property type="protein sequence ID" value="CAI9580770.1"/>
    <property type="molecule type" value="Genomic_DNA"/>
</dbReference>
<reference evidence="1" key="1">
    <citation type="submission" date="2023-05" db="EMBL/GenBank/DDBJ databases">
        <authorList>
            <person name="Stuckert A."/>
        </authorList>
    </citation>
    <scope>NUCLEOTIDE SEQUENCE</scope>
</reference>
<evidence type="ECO:0000313" key="1">
    <source>
        <dbReference type="EMBL" id="CAI9580770.1"/>
    </source>
</evidence>
<keyword evidence="2" id="KW-1185">Reference proteome</keyword>
<evidence type="ECO:0000313" key="2">
    <source>
        <dbReference type="Proteomes" id="UP001162483"/>
    </source>
</evidence>
<proteinExistence type="predicted"/>
<gene>
    <name evidence="1" type="ORF">SPARVUS_LOCUS9351602</name>
</gene>